<dbReference type="Proteomes" id="UP000594435">
    <property type="component" value="Chromosome 1"/>
</dbReference>
<reference evidence="1 2" key="1">
    <citation type="submission" date="2020-11" db="EMBL/GenBank/DDBJ databases">
        <title>Complete and Circularized Genome Assembly of a human isolate of Vibrio navarrensis biotype pommerensis with MiSeq and MinION Sequence Data.</title>
        <authorList>
            <person name="Schwartz K."/>
            <person name="Borowiak M."/>
            <person name="Deneke C."/>
            <person name="Balau V."/>
            <person name="Metelmann C."/>
            <person name="Strauch E."/>
        </authorList>
    </citation>
    <scope>NUCLEOTIDE SEQUENCE [LARGE SCALE GENOMIC DNA]</scope>
    <source>
        <strain evidence="1 2">20-VB00237</strain>
    </source>
</reference>
<name>A0AAJ4LVS3_9VIBR</name>
<dbReference type="AlphaFoldDB" id="A0AAJ4LVS3"/>
<organism evidence="1 2">
    <name type="scientific">Vibrio navarrensis</name>
    <dbReference type="NCBI Taxonomy" id="29495"/>
    <lineage>
        <taxon>Bacteria</taxon>
        <taxon>Pseudomonadati</taxon>
        <taxon>Pseudomonadota</taxon>
        <taxon>Gammaproteobacteria</taxon>
        <taxon>Vibrionales</taxon>
        <taxon>Vibrionaceae</taxon>
        <taxon>Vibrio</taxon>
    </lineage>
</organism>
<evidence type="ECO:0000313" key="2">
    <source>
        <dbReference type="Proteomes" id="UP000594435"/>
    </source>
</evidence>
<protein>
    <submittedName>
        <fullName evidence="1">DUF4145 domain-containing protein</fullName>
    </submittedName>
</protein>
<evidence type="ECO:0000313" key="1">
    <source>
        <dbReference type="EMBL" id="QPL55161.1"/>
    </source>
</evidence>
<proteinExistence type="predicted"/>
<dbReference type="EMBL" id="CP065217">
    <property type="protein sequence ID" value="QPL55161.1"/>
    <property type="molecule type" value="Genomic_DNA"/>
</dbReference>
<sequence length="103" mass="11729">MAFSGIECHLSFKLRRVVSTFSSHNLSLYCWVLSKQIDHLKSCPKIGGHFCIRALGNDAAHAITANVSKEDAKDCLDLTEALLIYIYSLGHRFEEFELRRQKN</sequence>
<gene>
    <name evidence="1" type="ORF">I3X05_08820</name>
</gene>
<accession>A0AAJ4LVS3</accession>